<dbReference type="RefSeq" id="WP_274688513.1">
    <property type="nucleotide sequence ID" value="NZ_JAPMOU010000009.1"/>
</dbReference>
<dbReference type="Proteomes" id="UP001528823">
    <property type="component" value="Unassembled WGS sequence"/>
</dbReference>
<sequence>MLNQHFFTWLLRAFIITTLSFSFNTQATMITQSINMDGGQEVGASGDPDGSAFGTISFNDVTGVISWNFLYFNIAAPTAMHIHGPNGPAGINAGVFINLGIATSGGAGTLIDTLTANVADVAMIISNPGDFYVNIHNNEFPPGAVRGQVPVPATLLLLALGLISLGLTRSK</sequence>
<gene>
    <name evidence="4" type="ORF">ORQ98_09230</name>
</gene>
<dbReference type="EMBL" id="JAPMOU010000009">
    <property type="protein sequence ID" value="MDE1462154.1"/>
    <property type="molecule type" value="Genomic_DNA"/>
</dbReference>
<reference evidence="4 5" key="1">
    <citation type="submission" date="2022-11" db="EMBL/GenBank/DDBJ databases">
        <title>Spartinivicinus poritis sp. nov., isolated from scleractinian coral Porites lutea.</title>
        <authorList>
            <person name="Zhang G."/>
            <person name="Cai L."/>
            <person name="Wei Q."/>
        </authorList>
    </citation>
    <scope>NUCLEOTIDE SEQUENCE [LARGE SCALE GENOMIC DNA]</scope>
    <source>
        <strain evidence="4 5">A2-2</strain>
    </source>
</reference>
<proteinExistence type="predicted"/>
<evidence type="ECO:0000313" key="4">
    <source>
        <dbReference type="EMBL" id="MDE1462154.1"/>
    </source>
</evidence>
<feature type="chain" id="PRO_5045054018" evidence="2">
    <location>
        <begin position="28"/>
        <end position="171"/>
    </location>
</feature>
<keyword evidence="2" id="KW-0732">Signal</keyword>
<name>A0ABT5U706_9GAMM</name>
<keyword evidence="1" id="KW-1133">Transmembrane helix</keyword>
<feature type="signal peptide" evidence="2">
    <location>
        <begin position="1"/>
        <end position="27"/>
    </location>
</feature>
<protein>
    <submittedName>
        <fullName evidence="4">CHRD domain-containing protein</fullName>
    </submittedName>
</protein>
<evidence type="ECO:0000256" key="2">
    <source>
        <dbReference type="SAM" id="SignalP"/>
    </source>
</evidence>
<keyword evidence="1" id="KW-0812">Transmembrane</keyword>
<evidence type="ECO:0000256" key="1">
    <source>
        <dbReference type="SAM" id="Phobius"/>
    </source>
</evidence>
<accession>A0ABT5U706</accession>
<feature type="domain" description="CHRD" evidence="3">
    <location>
        <begin position="30"/>
        <end position="151"/>
    </location>
</feature>
<evidence type="ECO:0000259" key="3">
    <source>
        <dbReference type="SMART" id="SM00754"/>
    </source>
</evidence>
<dbReference type="InterPro" id="IPR010895">
    <property type="entry name" value="CHRD"/>
</dbReference>
<keyword evidence="1" id="KW-0472">Membrane</keyword>
<comment type="caution">
    <text evidence="4">The sequence shown here is derived from an EMBL/GenBank/DDBJ whole genome shotgun (WGS) entry which is preliminary data.</text>
</comment>
<dbReference type="SMART" id="SM00754">
    <property type="entry name" value="CHRD"/>
    <property type="match status" value="1"/>
</dbReference>
<organism evidence="4 5">
    <name type="scientific">Spartinivicinus poritis</name>
    <dbReference type="NCBI Taxonomy" id="2994640"/>
    <lineage>
        <taxon>Bacteria</taxon>
        <taxon>Pseudomonadati</taxon>
        <taxon>Pseudomonadota</taxon>
        <taxon>Gammaproteobacteria</taxon>
        <taxon>Oceanospirillales</taxon>
        <taxon>Zooshikellaceae</taxon>
        <taxon>Spartinivicinus</taxon>
    </lineage>
</organism>
<keyword evidence="5" id="KW-1185">Reference proteome</keyword>
<evidence type="ECO:0000313" key="5">
    <source>
        <dbReference type="Proteomes" id="UP001528823"/>
    </source>
</evidence>
<feature type="transmembrane region" description="Helical" evidence="1">
    <location>
        <begin position="149"/>
        <end position="168"/>
    </location>
</feature>
<dbReference type="Pfam" id="PF07452">
    <property type="entry name" value="CHRD"/>
    <property type="match status" value="1"/>
</dbReference>